<reference evidence="2 3" key="1">
    <citation type="submission" date="2024-01" db="EMBL/GenBank/DDBJ databases">
        <title>The complete chloroplast genome sequence of Lithospermum erythrorhizon: insights into the phylogenetic relationship among Boraginaceae species and the maternal lineages of purple gromwells.</title>
        <authorList>
            <person name="Okada T."/>
            <person name="Watanabe K."/>
        </authorList>
    </citation>
    <scope>NUCLEOTIDE SEQUENCE [LARGE SCALE GENOMIC DNA]</scope>
</reference>
<dbReference type="SUPFAM" id="SSF47699">
    <property type="entry name" value="Bifunctional inhibitor/lipid-transfer protein/seed storage 2S albumin"/>
    <property type="match status" value="1"/>
</dbReference>
<keyword evidence="3" id="KW-1185">Reference proteome</keyword>
<accession>A0AAV3R3W7</accession>
<sequence>MFWQAITMKSSMHNTCSIIAVYIVLGSLFSYVVLAQHTCTLNPSQLSECSYSFGGVLSSYASNGEITMPKCCGLVRRLHHDPGDASCFCKAINYNNMVHLESYLDISSSISLLGFICGVRINPSFQCS</sequence>
<protein>
    <recommendedName>
        <fullName evidence="1">Hydrophobic seed protein domain-containing protein</fullName>
    </recommendedName>
</protein>
<dbReference type="Proteomes" id="UP001454036">
    <property type="component" value="Unassembled WGS sequence"/>
</dbReference>
<gene>
    <name evidence="2" type="ORF">LIER_43865</name>
</gene>
<dbReference type="InterPro" id="IPR036312">
    <property type="entry name" value="Bifun_inhib/LTP/seed_sf"/>
</dbReference>
<dbReference type="AlphaFoldDB" id="A0AAV3R3W7"/>
<dbReference type="Gene3D" id="1.10.110.10">
    <property type="entry name" value="Plant lipid-transfer and hydrophobic proteins"/>
    <property type="match status" value="1"/>
</dbReference>
<dbReference type="InterPro" id="IPR027923">
    <property type="entry name" value="Hydrophob_seed_dom"/>
</dbReference>
<evidence type="ECO:0000259" key="1">
    <source>
        <dbReference type="Pfam" id="PF14547"/>
    </source>
</evidence>
<dbReference type="Pfam" id="PF14547">
    <property type="entry name" value="Hydrophob_seed"/>
    <property type="match status" value="1"/>
</dbReference>
<feature type="domain" description="Hydrophobic seed protein" evidence="1">
    <location>
        <begin position="38"/>
        <end position="128"/>
    </location>
</feature>
<evidence type="ECO:0000313" key="3">
    <source>
        <dbReference type="Proteomes" id="UP001454036"/>
    </source>
</evidence>
<comment type="caution">
    <text evidence="2">The sequence shown here is derived from an EMBL/GenBank/DDBJ whole genome shotgun (WGS) entry which is preliminary data.</text>
</comment>
<dbReference type="EMBL" id="BAABME010040105">
    <property type="protein sequence ID" value="GAA0170011.1"/>
    <property type="molecule type" value="Genomic_DNA"/>
</dbReference>
<organism evidence="2 3">
    <name type="scientific">Lithospermum erythrorhizon</name>
    <name type="common">Purple gromwell</name>
    <name type="synonym">Lithospermum officinale var. erythrorhizon</name>
    <dbReference type="NCBI Taxonomy" id="34254"/>
    <lineage>
        <taxon>Eukaryota</taxon>
        <taxon>Viridiplantae</taxon>
        <taxon>Streptophyta</taxon>
        <taxon>Embryophyta</taxon>
        <taxon>Tracheophyta</taxon>
        <taxon>Spermatophyta</taxon>
        <taxon>Magnoliopsida</taxon>
        <taxon>eudicotyledons</taxon>
        <taxon>Gunneridae</taxon>
        <taxon>Pentapetalae</taxon>
        <taxon>asterids</taxon>
        <taxon>lamiids</taxon>
        <taxon>Boraginales</taxon>
        <taxon>Boraginaceae</taxon>
        <taxon>Boraginoideae</taxon>
        <taxon>Lithospermeae</taxon>
        <taxon>Lithospermum</taxon>
    </lineage>
</organism>
<name>A0AAV3R3W7_LITER</name>
<evidence type="ECO:0000313" key="2">
    <source>
        <dbReference type="EMBL" id="GAA0170011.1"/>
    </source>
</evidence>
<proteinExistence type="predicted"/>